<accession>Q6L0L6</accession>
<dbReference type="EMBL" id="AE017261">
    <property type="protein sequence ID" value="AAT43486.1"/>
    <property type="molecule type" value="Genomic_DNA"/>
</dbReference>
<dbReference type="AlphaFoldDB" id="Q6L0L6"/>
<dbReference type="InterPro" id="IPR009409">
    <property type="entry name" value="DUF1059"/>
</dbReference>
<reference evidence="1 3" key="1">
    <citation type="journal article" date="2004" name="Proc. Natl. Acad. Sci. U.S.A.">
        <title>Genome sequence of Picrophilus torridus and its implications for life around pH 0.</title>
        <authorList>
            <person name="Futterer O."/>
            <person name="Angelov A."/>
            <person name="Liesegang H."/>
            <person name="Gottschalk G."/>
            <person name="Schleper C."/>
            <person name="Schepers B."/>
            <person name="Dock C."/>
            <person name="Antranikian G."/>
            <person name="Liebl W."/>
        </authorList>
    </citation>
    <scope>NUCLEOTIDE SEQUENCE [LARGE SCALE GENOMIC DNA]</scope>
    <source>
        <strain evidence="3">ATCC 700027 / DSM 9790 / JCM 10055 / NBRC 100828</strain>
        <strain evidence="1">DSM 9790</strain>
    </source>
</reference>
<dbReference type="KEGG" id="pto:PTO0901"/>
<name>Q6L0L6_PICTO</name>
<dbReference type="STRING" id="263820.PTO0901"/>
<protein>
    <submittedName>
        <fullName evidence="1">Hypothetical archaeal protein</fullName>
    </submittedName>
    <submittedName>
        <fullName evidence="2">Predicted small metal-binding protein</fullName>
    </submittedName>
</protein>
<dbReference type="InParanoid" id="Q6L0L6"/>
<evidence type="ECO:0000313" key="4">
    <source>
        <dbReference type="Proteomes" id="UP000192315"/>
    </source>
</evidence>
<sequence length="58" mass="6657">MGYEFKCRDVGMNCGFEVRADRMEDLMPVLEAHAKHSHGMEKIPPDMMEKAKAAIKQF</sequence>
<keyword evidence="4" id="KW-1185">Reference proteome</keyword>
<accession>A0A8G2L6R5</accession>
<gene>
    <name evidence="1" type="ordered locus">PTO0901</name>
    <name evidence="2" type="ORF">SAMN02745355_0068</name>
</gene>
<organism evidence="1 3">
    <name type="scientific">Picrophilus torridus (strain ATCC 700027 / DSM 9790 / JCM 10055 / NBRC 100828 / KAW 2/3)</name>
    <dbReference type="NCBI Taxonomy" id="1122961"/>
    <lineage>
        <taxon>Archaea</taxon>
        <taxon>Methanobacteriati</taxon>
        <taxon>Thermoplasmatota</taxon>
        <taxon>Thermoplasmata</taxon>
        <taxon>Thermoplasmatales</taxon>
        <taxon>Picrophilaceae</taxon>
        <taxon>Picrophilus</taxon>
    </lineage>
</organism>
<dbReference type="EMBL" id="FWYE01000001">
    <property type="protein sequence ID" value="SMD30205.1"/>
    <property type="molecule type" value="Genomic_DNA"/>
</dbReference>
<reference evidence="2 4" key="3">
    <citation type="submission" date="2017-04" db="EMBL/GenBank/DDBJ databases">
        <authorList>
            <person name="Varghese N."/>
            <person name="Submissions S."/>
        </authorList>
    </citation>
    <scope>NUCLEOTIDE SEQUENCE [LARGE SCALE GENOMIC DNA]</scope>
    <source>
        <strain evidence="2 4">DSM 9789</strain>
    </source>
</reference>
<dbReference type="HOGENOM" id="CLU_200908_0_0_2"/>
<evidence type="ECO:0000313" key="1">
    <source>
        <dbReference type="EMBL" id="AAT43486.1"/>
    </source>
</evidence>
<dbReference type="eggNOG" id="arCOG05278">
    <property type="taxonomic scope" value="Archaea"/>
</dbReference>
<dbReference type="Pfam" id="PF06348">
    <property type="entry name" value="DUF1059"/>
    <property type="match status" value="1"/>
</dbReference>
<proteinExistence type="predicted"/>
<dbReference type="PaxDb" id="263820-PTO0901"/>
<dbReference type="GeneID" id="2844109"/>
<dbReference type="OrthoDB" id="9023at2157"/>
<dbReference type="Proteomes" id="UP000000438">
    <property type="component" value="Chromosome"/>
</dbReference>
<reference evidence="1" key="2">
    <citation type="submission" date="2004-02" db="EMBL/GenBank/DDBJ databases">
        <authorList>
            <person name="Fuetterer O."/>
            <person name="Angelov A."/>
            <person name="Liesegang H."/>
            <person name="Gottschalk G."/>
            <person name="Schleper C."/>
            <person name="Schepers B."/>
            <person name="Dock C."/>
            <person name="Antranikian G."/>
            <person name="Liebl W."/>
        </authorList>
    </citation>
    <scope>NUCLEOTIDE SEQUENCE</scope>
    <source>
        <strain evidence="1">DSM 9790</strain>
    </source>
</reference>
<dbReference type="Proteomes" id="UP000192315">
    <property type="component" value="Unassembled WGS sequence"/>
</dbReference>
<evidence type="ECO:0000313" key="2">
    <source>
        <dbReference type="EMBL" id="SMD30205.1"/>
    </source>
</evidence>
<dbReference type="RefSeq" id="WP_011177702.1">
    <property type="nucleotide sequence ID" value="NC_005877.1"/>
</dbReference>
<evidence type="ECO:0000313" key="3">
    <source>
        <dbReference type="Proteomes" id="UP000000438"/>
    </source>
</evidence>